<feature type="domain" description="HTH tetR-type" evidence="5">
    <location>
        <begin position="24"/>
        <end position="84"/>
    </location>
</feature>
<dbReference type="InterPro" id="IPR001647">
    <property type="entry name" value="HTH_TetR"/>
</dbReference>
<evidence type="ECO:0000256" key="2">
    <source>
        <dbReference type="ARBA" id="ARBA00023125"/>
    </source>
</evidence>
<dbReference type="FunFam" id="1.10.10.60:FF:000141">
    <property type="entry name" value="TetR family transcriptional regulator"/>
    <property type="match status" value="1"/>
</dbReference>
<dbReference type="InterPro" id="IPR050109">
    <property type="entry name" value="HTH-type_TetR-like_transc_reg"/>
</dbReference>
<evidence type="ECO:0000313" key="6">
    <source>
        <dbReference type="EMBL" id="RCG32485.1"/>
    </source>
</evidence>
<name>A0A367FSB3_9ACTN</name>
<dbReference type="SUPFAM" id="SSF46689">
    <property type="entry name" value="Homeodomain-like"/>
    <property type="match status" value="1"/>
</dbReference>
<proteinExistence type="predicted"/>
<keyword evidence="7" id="KW-1185">Reference proteome</keyword>
<keyword evidence="3" id="KW-0804">Transcription</keyword>
<dbReference type="InterPro" id="IPR009057">
    <property type="entry name" value="Homeodomain-like_sf"/>
</dbReference>
<dbReference type="EMBL" id="QOIL01000002">
    <property type="protein sequence ID" value="RCG32485.1"/>
    <property type="molecule type" value="Genomic_DNA"/>
</dbReference>
<dbReference type="PANTHER" id="PTHR30055:SF146">
    <property type="entry name" value="HTH-TYPE TRANSCRIPTIONAL DUAL REGULATOR CECR"/>
    <property type="match status" value="1"/>
</dbReference>
<dbReference type="InterPro" id="IPR039536">
    <property type="entry name" value="TetR_C_Proteobacteria"/>
</dbReference>
<dbReference type="GO" id="GO:0045892">
    <property type="term" value="P:negative regulation of DNA-templated transcription"/>
    <property type="evidence" value="ECO:0007669"/>
    <property type="project" value="UniProtKB-ARBA"/>
</dbReference>
<dbReference type="GO" id="GO:0003700">
    <property type="term" value="F:DNA-binding transcription factor activity"/>
    <property type="evidence" value="ECO:0007669"/>
    <property type="project" value="TreeGrafter"/>
</dbReference>
<sequence length="223" mass="23459">MSPAETTTTPPAAVPPAASARGRIDKRRAILAAATKVFAREGYAQASVDMIAAEAGVAKPTIYNHLGGKENLFRAVMEEAARDSSEKVQAALRSFPADPGDLRADLVAVAMRLVDCMIGEDAWALQRLLYAEAGHFPGLYESVLVTGADRTADALAGRLARLANAGHLEIADPVRAAAHFQALIGSEIPSLTALGSRPIDASTLERAVAAGVDTFLRAFRPSR</sequence>
<dbReference type="AlphaFoldDB" id="A0A367FSB3"/>
<dbReference type="Gene3D" id="1.10.357.10">
    <property type="entry name" value="Tetracycline Repressor, domain 2"/>
    <property type="match status" value="1"/>
</dbReference>
<feature type="DNA-binding region" description="H-T-H motif" evidence="4">
    <location>
        <begin position="47"/>
        <end position="66"/>
    </location>
</feature>
<dbReference type="PRINTS" id="PR00455">
    <property type="entry name" value="HTHTETR"/>
</dbReference>
<dbReference type="Proteomes" id="UP000253094">
    <property type="component" value="Unassembled WGS sequence"/>
</dbReference>
<dbReference type="PANTHER" id="PTHR30055">
    <property type="entry name" value="HTH-TYPE TRANSCRIPTIONAL REGULATOR RUTR"/>
    <property type="match status" value="1"/>
</dbReference>
<dbReference type="PROSITE" id="PS50977">
    <property type="entry name" value="HTH_TETR_2"/>
    <property type="match status" value="1"/>
</dbReference>
<dbReference type="Pfam" id="PF14246">
    <property type="entry name" value="TetR_C_7"/>
    <property type="match status" value="1"/>
</dbReference>
<dbReference type="RefSeq" id="WP_114027123.1">
    <property type="nucleotide sequence ID" value="NZ_QOIL01000002.1"/>
</dbReference>
<organism evidence="6 7">
    <name type="scientific">Sphaerisporangium album</name>
    <dbReference type="NCBI Taxonomy" id="509200"/>
    <lineage>
        <taxon>Bacteria</taxon>
        <taxon>Bacillati</taxon>
        <taxon>Actinomycetota</taxon>
        <taxon>Actinomycetes</taxon>
        <taxon>Streptosporangiales</taxon>
        <taxon>Streptosporangiaceae</taxon>
        <taxon>Sphaerisporangium</taxon>
    </lineage>
</organism>
<reference evidence="6 7" key="1">
    <citation type="submission" date="2018-06" db="EMBL/GenBank/DDBJ databases">
        <title>Sphaerisporangium craniellae sp. nov., isolated from a marine sponge in the South China Sea.</title>
        <authorList>
            <person name="Li L."/>
        </authorList>
    </citation>
    <scope>NUCLEOTIDE SEQUENCE [LARGE SCALE GENOMIC DNA]</scope>
    <source>
        <strain evidence="6 7">CCTCC AA 208026</strain>
    </source>
</reference>
<evidence type="ECO:0000256" key="3">
    <source>
        <dbReference type="ARBA" id="ARBA00023163"/>
    </source>
</evidence>
<accession>A0A367FSB3</accession>
<dbReference type="GO" id="GO:0000976">
    <property type="term" value="F:transcription cis-regulatory region binding"/>
    <property type="evidence" value="ECO:0007669"/>
    <property type="project" value="TreeGrafter"/>
</dbReference>
<dbReference type="Gene3D" id="1.10.10.60">
    <property type="entry name" value="Homeodomain-like"/>
    <property type="match status" value="1"/>
</dbReference>
<dbReference type="OrthoDB" id="7186128at2"/>
<dbReference type="SUPFAM" id="SSF48498">
    <property type="entry name" value="Tetracyclin repressor-like, C-terminal domain"/>
    <property type="match status" value="1"/>
</dbReference>
<dbReference type="Pfam" id="PF00440">
    <property type="entry name" value="TetR_N"/>
    <property type="match status" value="1"/>
</dbReference>
<comment type="caution">
    <text evidence="6">The sequence shown here is derived from an EMBL/GenBank/DDBJ whole genome shotgun (WGS) entry which is preliminary data.</text>
</comment>
<dbReference type="InterPro" id="IPR036271">
    <property type="entry name" value="Tet_transcr_reg_TetR-rel_C_sf"/>
</dbReference>
<keyword evidence="2 4" id="KW-0238">DNA-binding</keyword>
<keyword evidence="1" id="KW-0805">Transcription regulation</keyword>
<evidence type="ECO:0000256" key="4">
    <source>
        <dbReference type="PROSITE-ProRule" id="PRU00335"/>
    </source>
</evidence>
<protein>
    <submittedName>
        <fullName evidence="6">TetR/AcrR family transcriptional regulator</fullName>
    </submittedName>
</protein>
<evidence type="ECO:0000259" key="5">
    <source>
        <dbReference type="PROSITE" id="PS50977"/>
    </source>
</evidence>
<evidence type="ECO:0000256" key="1">
    <source>
        <dbReference type="ARBA" id="ARBA00023015"/>
    </source>
</evidence>
<gene>
    <name evidence="6" type="ORF">DQ384_02990</name>
</gene>
<evidence type="ECO:0000313" key="7">
    <source>
        <dbReference type="Proteomes" id="UP000253094"/>
    </source>
</evidence>